<proteinExistence type="predicted"/>
<dbReference type="Proteomes" id="UP000805193">
    <property type="component" value="Unassembled WGS sequence"/>
</dbReference>
<accession>A0AC60NYZ3</accession>
<protein>
    <submittedName>
        <fullName evidence="1">Uncharacterized protein</fullName>
    </submittedName>
</protein>
<keyword evidence="2" id="KW-1185">Reference proteome</keyword>
<sequence>MIKLGKNLHHLSVVHGGDDAISPLLRALKENESVESLEIDFLFGGEKRALGSLLQETTTIRSVTLKHPVNMAGFISLMSGLSHSKSLWKFSLDCTMLKEGHCTEMARMLVSNETLNHLVLHDAPTVEAGLPILAGALSMNQTLQQFSITYPTSNVAGLHVRECLRRNCSRMARSVEFVLAEVFSKNLTTIFPFGKRICHLPARRLPPSAGLNEENQGIMESLDACDGDVYPNVRSLLQLPHCQFSVASVERTFSTLRRLMTWLQCKMTEDRLRN</sequence>
<evidence type="ECO:0000313" key="2">
    <source>
        <dbReference type="Proteomes" id="UP000805193"/>
    </source>
</evidence>
<reference evidence="1 2" key="1">
    <citation type="journal article" date="2020" name="Cell">
        <title>Large-Scale Comparative Analyses of Tick Genomes Elucidate Their Genetic Diversity and Vector Capacities.</title>
        <authorList>
            <consortium name="Tick Genome and Microbiome Consortium (TIGMIC)"/>
            <person name="Jia N."/>
            <person name="Wang J."/>
            <person name="Shi W."/>
            <person name="Du L."/>
            <person name="Sun Y."/>
            <person name="Zhan W."/>
            <person name="Jiang J.F."/>
            <person name="Wang Q."/>
            <person name="Zhang B."/>
            <person name="Ji P."/>
            <person name="Bell-Sakyi L."/>
            <person name="Cui X.M."/>
            <person name="Yuan T.T."/>
            <person name="Jiang B.G."/>
            <person name="Yang W.F."/>
            <person name="Lam T.T."/>
            <person name="Chang Q.C."/>
            <person name="Ding S.J."/>
            <person name="Wang X.J."/>
            <person name="Zhu J.G."/>
            <person name="Ruan X.D."/>
            <person name="Zhao L."/>
            <person name="Wei J.T."/>
            <person name="Ye R.Z."/>
            <person name="Que T.C."/>
            <person name="Du C.H."/>
            <person name="Zhou Y.H."/>
            <person name="Cheng J.X."/>
            <person name="Dai P.F."/>
            <person name="Guo W.B."/>
            <person name="Han X.H."/>
            <person name="Huang E.J."/>
            <person name="Li L.F."/>
            <person name="Wei W."/>
            <person name="Gao Y.C."/>
            <person name="Liu J.Z."/>
            <person name="Shao H.Z."/>
            <person name="Wang X."/>
            <person name="Wang C.C."/>
            <person name="Yang T.C."/>
            <person name="Huo Q.B."/>
            <person name="Li W."/>
            <person name="Chen H.Y."/>
            <person name="Chen S.E."/>
            <person name="Zhou L.G."/>
            <person name="Ni X.B."/>
            <person name="Tian J.H."/>
            <person name="Sheng Y."/>
            <person name="Liu T."/>
            <person name="Pan Y.S."/>
            <person name="Xia L.Y."/>
            <person name="Li J."/>
            <person name="Zhao F."/>
            <person name="Cao W.C."/>
        </authorList>
    </citation>
    <scope>NUCLEOTIDE SEQUENCE [LARGE SCALE GENOMIC DNA]</scope>
    <source>
        <tissue evidence="1">Larvae</tissue>
    </source>
</reference>
<evidence type="ECO:0000313" key="1">
    <source>
        <dbReference type="EMBL" id="KAG0412386.1"/>
    </source>
</evidence>
<comment type="caution">
    <text evidence="1">The sequence shown here is derived from an EMBL/GenBank/DDBJ whole genome shotgun (WGS) entry which is preliminary data.</text>
</comment>
<name>A0AC60NYZ3_IXOPE</name>
<dbReference type="EMBL" id="JABSTQ010011352">
    <property type="protein sequence ID" value="KAG0412386.1"/>
    <property type="molecule type" value="Genomic_DNA"/>
</dbReference>
<gene>
    <name evidence="1" type="ORF">HPB47_010473</name>
</gene>
<organism evidence="1 2">
    <name type="scientific">Ixodes persulcatus</name>
    <name type="common">Taiga tick</name>
    <dbReference type="NCBI Taxonomy" id="34615"/>
    <lineage>
        <taxon>Eukaryota</taxon>
        <taxon>Metazoa</taxon>
        <taxon>Ecdysozoa</taxon>
        <taxon>Arthropoda</taxon>
        <taxon>Chelicerata</taxon>
        <taxon>Arachnida</taxon>
        <taxon>Acari</taxon>
        <taxon>Parasitiformes</taxon>
        <taxon>Ixodida</taxon>
        <taxon>Ixodoidea</taxon>
        <taxon>Ixodidae</taxon>
        <taxon>Ixodinae</taxon>
        <taxon>Ixodes</taxon>
    </lineage>
</organism>